<protein>
    <submittedName>
        <fullName evidence="1">DNA-binding protein</fullName>
    </submittedName>
</protein>
<dbReference type="GO" id="GO:0003677">
    <property type="term" value="F:DNA binding"/>
    <property type="evidence" value="ECO:0007669"/>
    <property type="project" value="UniProtKB-KW"/>
</dbReference>
<comment type="caution">
    <text evidence="1">The sequence shown here is derived from an EMBL/GenBank/DDBJ whole genome shotgun (WGS) entry which is preliminary data.</text>
</comment>
<gene>
    <name evidence="1" type="ORF">B1A_02394</name>
</gene>
<proteinExistence type="predicted"/>
<reference evidence="1" key="1">
    <citation type="submission" date="2013-08" db="EMBL/GenBank/DDBJ databases">
        <authorList>
            <person name="Mendez C."/>
            <person name="Richter M."/>
            <person name="Ferrer M."/>
            <person name="Sanchez J."/>
        </authorList>
    </citation>
    <scope>NUCLEOTIDE SEQUENCE</scope>
</reference>
<dbReference type="EMBL" id="AUZX01001782">
    <property type="protein sequence ID" value="EQD78160.1"/>
    <property type="molecule type" value="Genomic_DNA"/>
</dbReference>
<accession>T1D7D2</accession>
<name>T1D7D2_9ZZZZ</name>
<dbReference type="PANTHER" id="PTHR43236">
    <property type="entry name" value="ANTITOXIN HIGA1"/>
    <property type="match status" value="1"/>
</dbReference>
<reference evidence="1" key="2">
    <citation type="journal article" date="2014" name="ISME J.">
        <title>Microbial stratification in low pH oxic and suboxic macroscopic growths along an acid mine drainage.</title>
        <authorList>
            <person name="Mendez-Garcia C."/>
            <person name="Mesa V."/>
            <person name="Sprenger R.R."/>
            <person name="Richter M."/>
            <person name="Diez M.S."/>
            <person name="Solano J."/>
            <person name="Bargiela R."/>
            <person name="Golyshina O.V."/>
            <person name="Manteca A."/>
            <person name="Ramos J.L."/>
            <person name="Gallego J.R."/>
            <person name="Llorente I."/>
            <person name="Martins Dos Santos V.A."/>
            <person name="Jensen O.N."/>
            <person name="Pelaez A.I."/>
            <person name="Sanchez J."/>
            <person name="Ferrer M."/>
        </authorList>
    </citation>
    <scope>NUCLEOTIDE SEQUENCE</scope>
</reference>
<dbReference type="PANTHER" id="PTHR43236:SF2">
    <property type="entry name" value="BLL0069 PROTEIN"/>
    <property type="match status" value="1"/>
</dbReference>
<evidence type="ECO:0000313" key="1">
    <source>
        <dbReference type="EMBL" id="EQD78160.1"/>
    </source>
</evidence>
<dbReference type="InterPro" id="IPR052345">
    <property type="entry name" value="Rad_response_metalloprotease"/>
</dbReference>
<sequence>SAVSDADGAASLGNEAERWCNEVAAEFLVPGESLRDLVVDPQALTPDLDRLAREFKVSTLVVLRRIFDVGYLTPPQFRAAYAAERERVLSLMEERVSTGGSFYNTQPIRVSKRFARALLESTLEGQTLYREAFRMLGFKKQATFDELVHRLGVG</sequence>
<keyword evidence="1" id="KW-0238">DNA-binding</keyword>
<feature type="non-terminal residue" evidence="1">
    <location>
        <position position="1"/>
    </location>
</feature>
<dbReference type="AlphaFoldDB" id="T1D7D2"/>
<organism evidence="1">
    <name type="scientific">mine drainage metagenome</name>
    <dbReference type="NCBI Taxonomy" id="410659"/>
    <lineage>
        <taxon>unclassified sequences</taxon>
        <taxon>metagenomes</taxon>
        <taxon>ecological metagenomes</taxon>
    </lineage>
</organism>